<reference evidence="1" key="1">
    <citation type="submission" date="2020-02" db="EMBL/GenBank/DDBJ databases">
        <authorList>
            <person name="Palmer J.M."/>
        </authorList>
    </citation>
    <scope>NUCLEOTIDE SEQUENCE</scope>
    <source>
        <strain evidence="1">EPUS1.4</strain>
        <tissue evidence="1">Thallus</tissue>
    </source>
</reference>
<organism evidence="1 2">
    <name type="scientific">Endocarpon pusillum</name>
    <dbReference type="NCBI Taxonomy" id="364733"/>
    <lineage>
        <taxon>Eukaryota</taxon>
        <taxon>Fungi</taxon>
        <taxon>Dikarya</taxon>
        <taxon>Ascomycota</taxon>
        <taxon>Pezizomycotina</taxon>
        <taxon>Eurotiomycetes</taxon>
        <taxon>Chaetothyriomycetidae</taxon>
        <taxon>Verrucariales</taxon>
        <taxon>Verrucariaceae</taxon>
        <taxon>Endocarpon</taxon>
    </lineage>
</organism>
<name>A0A8H7E818_9EURO</name>
<dbReference type="AlphaFoldDB" id="A0A8H7E818"/>
<proteinExistence type="predicted"/>
<sequence>MQGRRDGDAVWHRDFDGAEAEMSTVRAWLSRPGRRCSLLGGEYSKLQVGNVCRLSLQRVRSESSMVGVICK</sequence>
<keyword evidence="2" id="KW-1185">Reference proteome</keyword>
<gene>
    <name evidence="1" type="ORF">GJ744_006822</name>
</gene>
<evidence type="ECO:0000313" key="2">
    <source>
        <dbReference type="Proteomes" id="UP000606974"/>
    </source>
</evidence>
<dbReference type="Proteomes" id="UP000606974">
    <property type="component" value="Unassembled WGS sequence"/>
</dbReference>
<protein>
    <submittedName>
        <fullName evidence="1">Uncharacterized protein</fullName>
    </submittedName>
</protein>
<dbReference type="EMBL" id="JAACFV010000031">
    <property type="protein sequence ID" value="KAF7510326.1"/>
    <property type="molecule type" value="Genomic_DNA"/>
</dbReference>
<comment type="caution">
    <text evidence="1">The sequence shown here is derived from an EMBL/GenBank/DDBJ whole genome shotgun (WGS) entry which is preliminary data.</text>
</comment>
<accession>A0A8H7E818</accession>
<evidence type="ECO:0000313" key="1">
    <source>
        <dbReference type="EMBL" id="KAF7510326.1"/>
    </source>
</evidence>